<name>A0A2Z4AF64_9BACT</name>
<dbReference type="Pfam" id="PF02433">
    <property type="entry name" value="FixO"/>
    <property type="match status" value="1"/>
</dbReference>
<dbReference type="KEGG" id="mtar:DF168_00788"/>
<dbReference type="SUPFAM" id="SSF46626">
    <property type="entry name" value="Cytochrome c"/>
    <property type="match status" value="1"/>
</dbReference>
<proteinExistence type="predicted"/>
<gene>
    <name evidence="7" type="ORF">DF168_00788</name>
</gene>
<protein>
    <recommendedName>
        <fullName evidence="6">Cytochrome c domain-containing protein</fullName>
    </recommendedName>
</protein>
<keyword evidence="3 4" id="KW-0408">Iron</keyword>
<evidence type="ECO:0000256" key="4">
    <source>
        <dbReference type="PROSITE-ProRule" id="PRU00433"/>
    </source>
</evidence>
<evidence type="ECO:0000256" key="2">
    <source>
        <dbReference type="ARBA" id="ARBA00022723"/>
    </source>
</evidence>
<dbReference type="InterPro" id="IPR009056">
    <property type="entry name" value="Cyt_c-like_dom"/>
</dbReference>
<dbReference type="InterPro" id="IPR003468">
    <property type="entry name" value="Cyt_c_oxidase_monohaem-su/FixO"/>
</dbReference>
<dbReference type="EMBL" id="CP029803">
    <property type="protein sequence ID" value="AWT59596.1"/>
    <property type="molecule type" value="Genomic_DNA"/>
</dbReference>
<reference evidence="7 8" key="1">
    <citation type="submission" date="2018-06" db="EMBL/GenBank/DDBJ databases">
        <title>Draft Genome Sequence of a Novel Marine Bacterium Related to the Verrucomicrobia.</title>
        <authorList>
            <person name="Vosseberg J."/>
            <person name="Martijn J."/>
            <person name="Ettema T.J.G."/>
        </authorList>
    </citation>
    <scope>NUCLEOTIDE SEQUENCE [LARGE SCALE GENOMIC DNA]</scope>
    <source>
        <strain evidence="7">TARA_B100001123</strain>
    </source>
</reference>
<feature type="domain" description="Cytochrome c" evidence="6">
    <location>
        <begin position="67"/>
        <end position="202"/>
    </location>
</feature>
<evidence type="ECO:0000256" key="3">
    <source>
        <dbReference type="ARBA" id="ARBA00023004"/>
    </source>
</evidence>
<dbReference type="AlphaFoldDB" id="A0A2Z4AF64"/>
<feature type="transmembrane region" description="Helical" evidence="5">
    <location>
        <begin position="6"/>
        <end position="26"/>
    </location>
</feature>
<keyword evidence="1 4" id="KW-0349">Heme</keyword>
<keyword evidence="5" id="KW-0812">Transmembrane</keyword>
<accession>A0A2Z4AF64</accession>
<keyword evidence="5" id="KW-1133">Transmembrane helix</keyword>
<organism evidence="7 8">
    <name type="scientific">Candidatus Moanibacter tarae</name>
    <dbReference type="NCBI Taxonomy" id="2200854"/>
    <lineage>
        <taxon>Bacteria</taxon>
        <taxon>Pseudomonadati</taxon>
        <taxon>Verrucomicrobiota</taxon>
        <taxon>Opitutia</taxon>
        <taxon>Puniceicoccales</taxon>
        <taxon>Puniceicoccales incertae sedis</taxon>
        <taxon>Candidatus Moanibacter</taxon>
    </lineage>
</organism>
<keyword evidence="5" id="KW-0472">Membrane</keyword>
<evidence type="ECO:0000313" key="8">
    <source>
        <dbReference type="Proteomes" id="UP000247465"/>
    </source>
</evidence>
<evidence type="ECO:0000256" key="1">
    <source>
        <dbReference type="ARBA" id="ARBA00022617"/>
    </source>
</evidence>
<evidence type="ECO:0000259" key="6">
    <source>
        <dbReference type="PROSITE" id="PS51007"/>
    </source>
</evidence>
<sequence length="228" mass="26074">MRSFNLIASGIFVALGISWLGIVITGHIQFGDLRVMTESYQWDKENEVFMVEVPTEGQERYPAIMDGRSRQGKDVYISLGCVVCHTQQVSRVGLNTDIARGWGIRESLARDYIRQERVLIGSQRIGSDLAHVGSRLASREQTHLLIYNPTLLDEQSLMPPYPFLYEKRKIRQGVRSSNALTFPNGYEPEEGYEIVPSMRAEALVTYLHSLKIDYQLPEMFFNQPINEK</sequence>
<dbReference type="GO" id="GO:0009055">
    <property type="term" value="F:electron transfer activity"/>
    <property type="evidence" value="ECO:0007669"/>
    <property type="project" value="InterPro"/>
</dbReference>
<dbReference type="GO" id="GO:0020037">
    <property type="term" value="F:heme binding"/>
    <property type="evidence" value="ECO:0007669"/>
    <property type="project" value="InterPro"/>
</dbReference>
<dbReference type="GO" id="GO:0046872">
    <property type="term" value="F:metal ion binding"/>
    <property type="evidence" value="ECO:0007669"/>
    <property type="project" value="UniProtKB-KW"/>
</dbReference>
<evidence type="ECO:0000313" key="7">
    <source>
        <dbReference type="EMBL" id="AWT59596.1"/>
    </source>
</evidence>
<dbReference type="Proteomes" id="UP000247465">
    <property type="component" value="Chromosome"/>
</dbReference>
<dbReference type="PROSITE" id="PS51007">
    <property type="entry name" value="CYTC"/>
    <property type="match status" value="1"/>
</dbReference>
<keyword evidence="2 4" id="KW-0479">Metal-binding</keyword>
<dbReference type="Gene3D" id="1.10.760.10">
    <property type="entry name" value="Cytochrome c-like domain"/>
    <property type="match status" value="1"/>
</dbReference>
<dbReference type="InterPro" id="IPR036909">
    <property type="entry name" value="Cyt_c-like_dom_sf"/>
</dbReference>
<evidence type="ECO:0000256" key="5">
    <source>
        <dbReference type="SAM" id="Phobius"/>
    </source>
</evidence>